<comment type="caution">
    <text evidence="3">The sequence shown here is derived from an EMBL/GenBank/DDBJ whole genome shotgun (WGS) entry which is preliminary data.</text>
</comment>
<name>A0A815ZG16_ADIRI</name>
<feature type="transmembrane region" description="Helical" evidence="1">
    <location>
        <begin position="20"/>
        <end position="38"/>
    </location>
</feature>
<dbReference type="EMBL" id="CAJNOR010006055">
    <property type="protein sequence ID" value="CAF1584138.1"/>
    <property type="molecule type" value="Genomic_DNA"/>
</dbReference>
<keyword evidence="1" id="KW-0472">Membrane</keyword>
<keyword evidence="4" id="KW-1185">Reference proteome</keyword>
<accession>A0A815ZG16</accession>
<protein>
    <recommendedName>
        <fullName evidence="2">Methyltransferase FkbM domain-containing protein</fullName>
    </recommendedName>
</protein>
<dbReference type="Pfam" id="PF05050">
    <property type="entry name" value="Methyltransf_21"/>
    <property type="match status" value="1"/>
</dbReference>
<organism evidence="3 4">
    <name type="scientific">Adineta ricciae</name>
    <name type="common">Rotifer</name>
    <dbReference type="NCBI Taxonomy" id="249248"/>
    <lineage>
        <taxon>Eukaryota</taxon>
        <taxon>Metazoa</taxon>
        <taxon>Spiralia</taxon>
        <taxon>Gnathifera</taxon>
        <taxon>Rotifera</taxon>
        <taxon>Eurotatoria</taxon>
        <taxon>Bdelloidea</taxon>
        <taxon>Adinetida</taxon>
        <taxon>Adinetidae</taxon>
        <taxon>Adineta</taxon>
    </lineage>
</organism>
<evidence type="ECO:0000256" key="1">
    <source>
        <dbReference type="SAM" id="Phobius"/>
    </source>
</evidence>
<dbReference type="PANTHER" id="PTHR34203:SF15">
    <property type="entry name" value="SLL1173 PROTEIN"/>
    <property type="match status" value="1"/>
</dbReference>
<keyword evidence="1" id="KW-1133">Transmembrane helix</keyword>
<gene>
    <name evidence="3" type="ORF">XAT740_LOCUS45841</name>
</gene>
<dbReference type="InterPro" id="IPR052514">
    <property type="entry name" value="SAM-dependent_MTase"/>
</dbReference>
<dbReference type="Gene3D" id="3.40.50.150">
    <property type="entry name" value="Vaccinia Virus protein VP39"/>
    <property type="match status" value="1"/>
</dbReference>
<sequence>MTFVGTKTLIFVRSLDGKVLRKIIIFALLAVCLYLFVFDTRGLKGFVLNCFHVEQNRYNVSPNVYLVDLYATSKTTTFRCIKTKPLVRNISTTICLYNSKRDRYVSGAFSELTSIWEEKQVTRTLQYLIRHPTIHFIDIGANIGTYTMYVAALGRFVLAIDCFAPNLVRLRRAVQLMNVHKQVVLVQNAIYSRSGEYLRLSLDTTNVGGQGIRPSHKYRGTTNTSIVNPYIVKTITFDELLPIIEARSIRSVVMKIDIEGSEGFVLETGSRIFDSLHIPLIQMEWKIVQENTNQTKRIIEFLKQRQYDPMESECKMLDSEDVRSWPDEIYWLKRNTSRFY</sequence>
<proteinExistence type="predicted"/>
<dbReference type="SUPFAM" id="SSF53335">
    <property type="entry name" value="S-adenosyl-L-methionine-dependent methyltransferases"/>
    <property type="match status" value="1"/>
</dbReference>
<dbReference type="AlphaFoldDB" id="A0A815ZG16"/>
<dbReference type="InterPro" id="IPR029063">
    <property type="entry name" value="SAM-dependent_MTases_sf"/>
</dbReference>
<feature type="domain" description="Methyltransferase FkbM" evidence="2">
    <location>
        <begin position="138"/>
        <end position="308"/>
    </location>
</feature>
<dbReference type="Proteomes" id="UP000663828">
    <property type="component" value="Unassembled WGS sequence"/>
</dbReference>
<evidence type="ECO:0000313" key="4">
    <source>
        <dbReference type="Proteomes" id="UP000663828"/>
    </source>
</evidence>
<reference evidence="3" key="1">
    <citation type="submission" date="2021-02" db="EMBL/GenBank/DDBJ databases">
        <authorList>
            <person name="Nowell W R."/>
        </authorList>
    </citation>
    <scope>NUCLEOTIDE SEQUENCE</scope>
</reference>
<dbReference type="NCBIfam" id="TIGR01444">
    <property type="entry name" value="fkbM_fam"/>
    <property type="match status" value="1"/>
</dbReference>
<evidence type="ECO:0000259" key="2">
    <source>
        <dbReference type="Pfam" id="PF05050"/>
    </source>
</evidence>
<keyword evidence="1" id="KW-0812">Transmembrane</keyword>
<dbReference type="InterPro" id="IPR006342">
    <property type="entry name" value="FkbM_mtfrase"/>
</dbReference>
<evidence type="ECO:0000313" key="3">
    <source>
        <dbReference type="EMBL" id="CAF1584138.1"/>
    </source>
</evidence>
<dbReference type="PANTHER" id="PTHR34203">
    <property type="entry name" value="METHYLTRANSFERASE, FKBM FAMILY PROTEIN"/>
    <property type="match status" value="1"/>
</dbReference>